<sequence length="123" mass="13873">MDNSKYIRGRRPKPCFNCGVPGHTVKLCRGPRRLVCNICYKVGYVRQTCPLAAQPVVVRSFPRAYQEKLKTEKPIGIIERRSNTNLGLSPKRDAGLIPIFSREPDSNKNSEENSETEQASIPE</sequence>
<proteinExistence type="predicted"/>
<dbReference type="AlphaFoldDB" id="A0AAV7IPY8"/>
<evidence type="ECO:0000256" key="1">
    <source>
        <dbReference type="PROSITE-ProRule" id="PRU00047"/>
    </source>
</evidence>
<dbReference type="InterPro" id="IPR036875">
    <property type="entry name" value="Znf_CCHC_sf"/>
</dbReference>
<dbReference type="SUPFAM" id="SSF57756">
    <property type="entry name" value="Retrovirus zinc finger-like domains"/>
    <property type="match status" value="1"/>
</dbReference>
<dbReference type="GO" id="GO:0003676">
    <property type="term" value="F:nucleic acid binding"/>
    <property type="evidence" value="ECO:0007669"/>
    <property type="project" value="InterPro"/>
</dbReference>
<keyword evidence="1" id="KW-0862">Zinc</keyword>
<comment type="caution">
    <text evidence="4">The sequence shown here is derived from an EMBL/GenBank/DDBJ whole genome shotgun (WGS) entry which is preliminary data.</text>
</comment>
<keyword evidence="5" id="KW-1185">Reference proteome</keyword>
<keyword evidence="1" id="KW-0479">Metal-binding</keyword>
<dbReference type="Gene3D" id="4.10.60.10">
    <property type="entry name" value="Zinc finger, CCHC-type"/>
    <property type="match status" value="1"/>
</dbReference>
<dbReference type="EMBL" id="JAHXZJ010000747">
    <property type="protein sequence ID" value="KAH0557520.1"/>
    <property type="molecule type" value="Genomic_DNA"/>
</dbReference>
<feature type="domain" description="CCHC-type" evidence="3">
    <location>
        <begin position="15"/>
        <end position="29"/>
    </location>
</feature>
<dbReference type="PROSITE" id="PS50158">
    <property type="entry name" value="ZF_CCHC"/>
    <property type="match status" value="1"/>
</dbReference>
<evidence type="ECO:0000259" key="3">
    <source>
        <dbReference type="PROSITE" id="PS50158"/>
    </source>
</evidence>
<dbReference type="GO" id="GO:0008270">
    <property type="term" value="F:zinc ion binding"/>
    <property type="evidence" value="ECO:0007669"/>
    <property type="project" value="UniProtKB-KW"/>
</dbReference>
<gene>
    <name evidence="4" type="ORF">KQX54_007494</name>
</gene>
<keyword evidence="1" id="KW-0863">Zinc-finger</keyword>
<protein>
    <recommendedName>
        <fullName evidence="3">CCHC-type domain-containing protein</fullName>
    </recommendedName>
</protein>
<feature type="region of interest" description="Disordered" evidence="2">
    <location>
        <begin position="97"/>
        <end position="123"/>
    </location>
</feature>
<evidence type="ECO:0000313" key="4">
    <source>
        <dbReference type="EMBL" id="KAH0557520.1"/>
    </source>
</evidence>
<evidence type="ECO:0000313" key="5">
    <source>
        <dbReference type="Proteomes" id="UP000826195"/>
    </source>
</evidence>
<reference evidence="4 5" key="1">
    <citation type="journal article" date="2021" name="J. Hered.">
        <title>A chromosome-level genome assembly of the parasitoid wasp, Cotesia glomerata (Hymenoptera: Braconidae).</title>
        <authorList>
            <person name="Pinto B.J."/>
            <person name="Weis J.J."/>
            <person name="Gamble T."/>
            <person name="Ode P.J."/>
            <person name="Paul R."/>
            <person name="Zaspel J.M."/>
        </authorList>
    </citation>
    <scope>NUCLEOTIDE SEQUENCE [LARGE SCALE GENOMIC DNA]</scope>
    <source>
        <strain evidence="4">CgM1</strain>
    </source>
</reference>
<accession>A0AAV7IPY8</accession>
<dbReference type="InterPro" id="IPR001878">
    <property type="entry name" value="Znf_CCHC"/>
</dbReference>
<evidence type="ECO:0000256" key="2">
    <source>
        <dbReference type="SAM" id="MobiDB-lite"/>
    </source>
</evidence>
<name>A0AAV7IPY8_COTGL</name>
<feature type="compositionally biased region" description="Basic and acidic residues" evidence="2">
    <location>
        <begin position="102"/>
        <end position="111"/>
    </location>
</feature>
<dbReference type="Proteomes" id="UP000826195">
    <property type="component" value="Unassembled WGS sequence"/>
</dbReference>
<organism evidence="4 5">
    <name type="scientific">Cotesia glomerata</name>
    <name type="common">Lepidopteran parasitic wasp</name>
    <name type="synonym">Apanteles glomeratus</name>
    <dbReference type="NCBI Taxonomy" id="32391"/>
    <lineage>
        <taxon>Eukaryota</taxon>
        <taxon>Metazoa</taxon>
        <taxon>Ecdysozoa</taxon>
        <taxon>Arthropoda</taxon>
        <taxon>Hexapoda</taxon>
        <taxon>Insecta</taxon>
        <taxon>Pterygota</taxon>
        <taxon>Neoptera</taxon>
        <taxon>Endopterygota</taxon>
        <taxon>Hymenoptera</taxon>
        <taxon>Apocrita</taxon>
        <taxon>Ichneumonoidea</taxon>
        <taxon>Braconidae</taxon>
        <taxon>Microgastrinae</taxon>
        <taxon>Cotesia</taxon>
    </lineage>
</organism>